<name>A0A183KLM6_9TREM</name>
<accession>A0A183KLM6</accession>
<evidence type="ECO:0000313" key="1">
    <source>
        <dbReference type="WBParaSite" id="SCUD_0001594301-mRNA-1"/>
    </source>
</evidence>
<dbReference type="AlphaFoldDB" id="A0A183KLM6"/>
<organism evidence="1">
    <name type="scientific">Schistosoma curassoni</name>
    <dbReference type="NCBI Taxonomy" id="6186"/>
    <lineage>
        <taxon>Eukaryota</taxon>
        <taxon>Metazoa</taxon>
        <taxon>Spiralia</taxon>
        <taxon>Lophotrochozoa</taxon>
        <taxon>Platyhelminthes</taxon>
        <taxon>Trematoda</taxon>
        <taxon>Digenea</taxon>
        <taxon>Strigeidida</taxon>
        <taxon>Schistosomatoidea</taxon>
        <taxon>Schistosomatidae</taxon>
        <taxon>Schistosoma</taxon>
    </lineage>
</organism>
<reference evidence="1" key="1">
    <citation type="submission" date="2016-06" db="UniProtKB">
        <authorList>
            <consortium name="WormBaseParasite"/>
        </authorList>
    </citation>
    <scope>IDENTIFICATION</scope>
</reference>
<protein>
    <submittedName>
        <fullName evidence="1">Transposase</fullName>
    </submittedName>
</protein>
<sequence>MCIANTVQKPYDLKIRFQQSRELIVLTRNILLWWDR</sequence>
<proteinExistence type="predicted"/>
<dbReference type="WBParaSite" id="SCUD_0001594301-mRNA-1">
    <property type="protein sequence ID" value="SCUD_0001594301-mRNA-1"/>
    <property type="gene ID" value="SCUD_0001594301"/>
</dbReference>